<comment type="caution">
    <text evidence="4">The sequence shown here is derived from an EMBL/GenBank/DDBJ whole genome shotgun (WGS) entry which is preliminary data.</text>
</comment>
<keyword evidence="5" id="KW-1185">Reference proteome</keyword>
<reference evidence="4 5" key="1">
    <citation type="journal article" date="2016" name="Genome Announc.">
        <title>Draft Whole-Genome Sequence of Trichoderma gamsii T6085, a Promising Biocontrol Agent of Fusarium Head Blight on Wheat.</title>
        <authorList>
            <person name="Baroncelli R."/>
            <person name="Zapparata A."/>
            <person name="Piaggeschi G."/>
            <person name="Sarrocco S."/>
            <person name="Vannacci G."/>
        </authorList>
    </citation>
    <scope>NUCLEOTIDE SEQUENCE [LARGE SCALE GENOMIC DNA]</scope>
    <source>
        <strain evidence="4 5">T6085</strain>
    </source>
</reference>
<dbReference type="SUPFAM" id="SSF57701">
    <property type="entry name" value="Zn2/Cys6 DNA-binding domain"/>
    <property type="match status" value="1"/>
</dbReference>
<dbReference type="PROSITE" id="PS00463">
    <property type="entry name" value="ZN2_CY6_FUNGAL_1"/>
    <property type="match status" value="1"/>
</dbReference>
<dbReference type="GO" id="GO:0000981">
    <property type="term" value="F:DNA-binding transcription factor activity, RNA polymerase II-specific"/>
    <property type="evidence" value="ECO:0007669"/>
    <property type="project" value="InterPro"/>
</dbReference>
<evidence type="ECO:0000313" key="4">
    <source>
        <dbReference type="EMBL" id="PON21584.1"/>
    </source>
</evidence>
<dbReference type="AlphaFoldDB" id="A0A2P4ZBB1"/>
<dbReference type="Proteomes" id="UP000054821">
    <property type="component" value="Unassembled WGS sequence"/>
</dbReference>
<dbReference type="PANTHER" id="PTHR38111">
    <property type="entry name" value="ZN(2)-C6 FUNGAL-TYPE DOMAIN-CONTAINING PROTEIN-RELATED"/>
    <property type="match status" value="1"/>
</dbReference>
<evidence type="ECO:0000259" key="3">
    <source>
        <dbReference type="PROSITE" id="PS50048"/>
    </source>
</evidence>
<feature type="compositionally biased region" description="Low complexity" evidence="2">
    <location>
        <begin position="75"/>
        <end position="105"/>
    </location>
</feature>
<dbReference type="STRING" id="398673.A0A2P4ZBB1"/>
<evidence type="ECO:0000313" key="5">
    <source>
        <dbReference type="Proteomes" id="UP000054821"/>
    </source>
</evidence>
<dbReference type="SMART" id="SM00066">
    <property type="entry name" value="GAL4"/>
    <property type="match status" value="1"/>
</dbReference>
<dbReference type="PANTHER" id="PTHR38111:SF2">
    <property type="entry name" value="FINGER DOMAIN PROTEIN, PUTATIVE (AFU_ORTHOLOGUE AFUA_1G01560)-RELATED"/>
    <property type="match status" value="1"/>
</dbReference>
<dbReference type="GO" id="GO:0008270">
    <property type="term" value="F:zinc ion binding"/>
    <property type="evidence" value="ECO:0007669"/>
    <property type="project" value="InterPro"/>
</dbReference>
<dbReference type="InterPro" id="IPR053178">
    <property type="entry name" value="Osmoadaptation_assoc"/>
</dbReference>
<proteinExistence type="predicted"/>
<name>A0A2P4ZBB1_9HYPO</name>
<evidence type="ECO:0000256" key="1">
    <source>
        <dbReference type="ARBA" id="ARBA00023242"/>
    </source>
</evidence>
<organism evidence="4 5">
    <name type="scientific">Trichoderma gamsii</name>
    <dbReference type="NCBI Taxonomy" id="398673"/>
    <lineage>
        <taxon>Eukaryota</taxon>
        <taxon>Fungi</taxon>
        <taxon>Dikarya</taxon>
        <taxon>Ascomycota</taxon>
        <taxon>Pezizomycotina</taxon>
        <taxon>Sordariomycetes</taxon>
        <taxon>Hypocreomycetidae</taxon>
        <taxon>Hypocreales</taxon>
        <taxon>Hypocreaceae</taxon>
        <taxon>Trichoderma</taxon>
    </lineage>
</organism>
<gene>
    <name evidence="4" type="ORF">TGAM01_v209615</name>
</gene>
<dbReference type="Gene3D" id="4.10.240.10">
    <property type="entry name" value="Zn(2)-C6 fungal-type DNA-binding domain"/>
    <property type="match status" value="1"/>
</dbReference>
<dbReference type="PROSITE" id="PS50048">
    <property type="entry name" value="ZN2_CY6_FUNGAL_2"/>
    <property type="match status" value="1"/>
</dbReference>
<dbReference type="Pfam" id="PF00172">
    <property type="entry name" value="Zn_clus"/>
    <property type="match status" value="1"/>
</dbReference>
<sequence length="690" mass="77252">MVGVGGRSKACGTCKSRHVRCDERRPSCSRCERAGFTCQGYERPVIFINATPSVAHRRLVMSSSSLSNDPLRPLSHSSSLESTSAFPANPSEQPASRSLSSSSPSINGLAAGTSQTLISEQARRFIHQLLTAQGLGQRLSQISHYNSDKCPPYLEISIEAAALILHGRLTQNALSVYQATKLFGMALQQLRTQLAHGYGIVESAVAADASLLVAIMNMTLFEVRCVPPVRCFIPLKEINVCLLIARVNKTRQWVAGSTRDAWKQHVRGLAALIELCGPGAFRHAAMRQAFEQARAHIMVLHMDESQRTFLEEPCWQQVPWSYDPGRKSFRGHFIDIICCIPGLLDDDKRLRELERVSTNTTATDAYSQNRQQDAKKAELELHDSMRERVIHLYTKLLDVRWRWELEQPNCCSEIPVLPRTRSPHKQQSGPILSVDETTGRPIFNTVLYFKSLMQAIEMNFYHSCLLLLHSFARDLGIMDELILLHAPRHAKFAHNDVNGGDDSNHGSSSILPPPFSFKTNNALVFPYEAHSDHYATRDILRTADFLLQPKHGPAGAYFFIFPLRIAQVYHELLRSLPDDDPRLNSALPFFLNVEPDGTSQEPRGSHITGATLDIWSDTSASDGNLNSHIGHINTQVATQSRRPQAVQAKSETEKGSLRESKHNDLVSAWIQRIMRYMGDVQGFNITNNYK</sequence>
<dbReference type="CDD" id="cd00067">
    <property type="entry name" value="GAL4"/>
    <property type="match status" value="1"/>
</dbReference>
<feature type="domain" description="Zn(2)-C6 fungal-type" evidence="3">
    <location>
        <begin position="10"/>
        <end position="38"/>
    </location>
</feature>
<evidence type="ECO:0000256" key="2">
    <source>
        <dbReference type="SAM" id="MobiDB-lite"/>
    </source>
</evidence>
<dbReference type="InterPro" id="IPR001138">
    <property type="entry name" value="Zn2Cys6_DnaBD"/>
</dbReference>
<keyword evidence="1" id="KW-0539">Nucleus</keyword>
<dbReference type="EMBL" id="JPDN02000048">
    <property type="protein sequence ID" value="PON21584.1"/>
    <property type="molecule type" value="Genomic_DNA"/>
</dbReference>
<dbReference type="GeneID" id="29980978"/>
<dbReference type="RefSeq" id="XP_024404676.1">
    <property type="nucleotide sequence ID" value="XM_024550597.1"/>
</dbReference>
<accession>A0A2P4ZBB1</accession>
<feature type="region of interest" description="Disordered" evidence="2">
    <location>
        <begin position="65"/>
        <end position="107"/>
    </location>
</feature>
<feature type="region of interest" description="Disordered" evidence="2">
    <location>
        <begin position="636"/>
        <end position="660"/>
    </location>
</feature>
<dbReference type="InterPro" id="IPR036864">
    <property type="entry name" value="Zn2-C6_fun-type_DNA-bd_sf"/>
</dbReference>
<feature type="compositionally biased region" description="Basic and acidic residues" evidence="2">
    <location>
        <begin position="650"/>
        <end position="660"/>
    </location>
</feature>
<protein>
    <recommendedName>
        <fullName evidence="3">Zn(2)-C6 fungal-type domain-containing protein</fullName>
    </recommendedName>
</protein>